<dbReference type="EMBL" id="JAAALK010001274">
    <property type="protein sequence ID" value="KAG8043072.1"/>
    <property type="molecule type" value="Genomic_DNA"/>
</dbReference>
<accession>A0A8J5RB00</accession>
<dbReference type="Proteomes" id="UP000729402">
    <property type="component" value="Unassembled WGS sequence"/>
</dbReference>
<gene>
    <name evidence="1" type="ORF">GUJ93_ZPchr0272g29196</name>
</gene>
<name>A0A8J5RB00_ZIZPA</name>
<organism evidence="1 2">
    <name type="scientific">Zizania palustris</name>
    <name type="common">Northern wild rice</name>
    <dbReference type="NCBI Taxonomy" id="103762"/>
    <lineage>
        <taxon>Eukaryota</taxon>
        <taxon>Viridiplantae</taxon>
        <taxon>Streptophyta</taxon>
        <taxon>Embryophyta</taxon>
        <taxon>Tracheophyta</taxon>
        <taxon>Spermatophyta</taxon>
        <taxon>Magnoliopsida</taxon>
        <taxon>Liliopsida</taxon>
        <taxon>Poales</taxon>
        <taxon>Poaceae</taxon>
        <taxon>BOP clade</taxon>
        <taxon>Oryzoideae</taxon>
        <taxon>Oryzeae</taxon>
        <taxon>Zizaniinae</taxon>
        <taxon>Zizania</taxon>
    </lineage>
</organism>
<keyword evidence="2" id="KW-1185">Reference proteome</keyword>
<protein>
    <submittedName>
        <fullName evidence="1">Uncharacterized protein</fullName>
    </submittedName>
</protein>
<sequence length="144" mass="15910">METCPAWQIQRRVPAIRRPRLAPASSASSVPRPRFSAPYSELSARHLRAVRTSAVVRRQIQAAATVAIGLVGLNCFRHLLFSREKGEGDRRENKRGSVCGMGSGERAVLGSANIEAVRGRCNEIDKVKEIKKYAENRQVKSKGL</sequence>
<proteinExistence type="predicted"/>
<evidence type="ECO:0000313" key="1">
    <source>
        <dbReference type="EMBL" id="KAG8043072.1"/>
    </source>
</evidence>
<reference evidence="1" key="1">
    <citation type="journal article" date="2021" name="bioRxiv">
        <title>Whole Genome Assembly and Annotation of Northern Wild Rice, Zizania palustris L., Supports a Whole Genome Duplication in the Zizania Genus.</title>
        <authorList>
            <person name="Haas M."/>
            <person name="Kono T."/>
            <person name="Macchietto M."/>
            <person name="Millas R."/>
            <person name="McGilp L."/>
            <person name="Shao M."/>
            <person name="Duquette J."/>
            <person name="Hirsch C.N."/>
            <person name="Kimball J."/>
        </authorList>
    </citation>
    <scope>NUCLEOTIDE SEQUENCE</scope>
    <source>
        <tissue evidence="1">Fresh leaf tissue</tissue>
    </source>
</reference>
<evidence type="ECO:0000313" key="2">
    <source>
        <dbReference type="Proteomes" id="UP000729402"/>
    </source>
</evidence>
<reference evidence="1" key="2">
    <citation type="submission" date="2021-02" db="EMBL/GenBank/DDBJ databases">
        <authorList>
            <person name="Kimball J.A."/>
            <person name="Haas M.W."/>
            <person name="Macchietto M."/>
            <person name="Kono T."/>
            <person name="Duquette J."/>
            <person name="Shao M."/>
        </authorList>
    </citation>
    <scope>NUCLEOTIDE SEQUENCE</scope>
    <source>
        <tissue evidence="1">Fresh leaf tissue</tissue>
    </source>
</reference>
<comment type="caution">
    <text evidence="1">The sequence shown here is derived from an EMBL/GenBank/DDBJ whole genome shotgun (WGS) entry which is preliminary data.</text>
</comment>
<dbReference type="AlphaFoldDB" id="A0A8J5RB00"/>